<gene>
    <name evidence="1" type="ORF">N8T08_005226</name>
</gene>
<evidence type="ECO:0000313" key="2">
    <source>
        <dbReference type="Proteomes" id="UP001177260"/>
    </source>
</evidence>
<name>A0ACC3BFN4_9EURO</name>
<proteinExistence type="predicted"/>
<evidence type="ECO:0000313" key="1">
    <source>
        <dbReference type="EMBL" id="KAK1149673.1"/>
    </source>
</evidence>
<sequence>MAIKFYNVFDHPIVRDQLVANTVLTAVSTVALALRFVSRRIRNSHLWWDDAFCVMSMLHTYGMLAMHYHYARVGMRYHVDEIPPQNTILVFKMLIIYQVIYYNAMVTAKISYLFFYLRIFVTRGFRIAAWVVMGCAGAYWLGSMLQIFLICQPFEKNWNPTLPGHCASQNVAFSTIGAFNLITDFMVMILPIHFIYKLQMSTATKVALYGIFCLGLFISAITIIRIRVLTTVDFTDLPYSMIWAAFWSVAEPALAITNSCVPMMRPVVKAAFPGFFSSAKPTYTSQTGPSGGSGNAFKRITDPEGDVPLTRLDETPSKAGSRPEYEPSLNDRSHDGGSSAQHLPRSTESPIPFWHLQSSLLSPTNLSHLSLPSTNISHLSPPWHFLPTSNATIMAGLLVNNIYTTSHLFYSDNMATLDANDTLFRSPWLYRANVNLETPRAGEHLFLVIDGVTSRADVYFNGRKVVGREVLSGSYVGGRFEVTGLVGLGEKGKGYTHGKGNGDCHGTENVVLIQAHPTNYLRDFAQGFIDWNPYPADNGTGVWRDVEVKRTGKVVLSKPRILTDYMGEEVDMKATKEVGVTVKADIENLEDGPVRGTVQGYIQGADGDSIARLERGFTLEGRRNSTVSVSVAIKDPQVWWPAAWGEQPLYTVHLNVSVEGAGVSDVADPARFGIRAVSSEVNAHNDTEFSINGHPFRVRGAGYAPDLFLRFDVERVRTMFRYMLDMGLNTVRLEGNQEHPALYDLADEMGLMVLAGWECCDKWEAWDYNDDAKGIKWTDPDYTTAYNSMLHEAAMMQPHPSLLGFLVGSDYWPNDRATDLYLSALHRMDWTMPVIASASKRGYPDALGPSGMKMDGPYDWVPPNYWTGDQFGAAFGFGSEQGSGVGTPELSSLREFLSPRDLDSLWKEPNKNQYHMSRYDSSFYNRGIYNKALFGRYGHPTSLDDYVKKAQMMDYEATRAEFEGFAMRQNASRPATGVVYWMLNSAWPSLHWQLFDYYLRPAGAYFGTKMGARLEHVAFDYTDGGVYLINHLLGEKGDMSRSVQVDLVGRNGGYLWGQNVTTQTVPNASKMVTKVAGLKNIRDVAFLRLILRDGDAILSRNVYWLSAKSDVLDWNKSNWYTTPTKQFADFTALGRMATAKVKTSIQELSTKNGLNRIEVTMTNGSPVPAFFLHLAALGPAAREELAPVYWSDNYVTLFPREKVKLTVEVNSTEWTIMLTGNNVENLVLGHN</sequence>
<accession>A0ACC3BFN4</accession>
<comment type="caution">
    <text evidence="1">The sequence shown here is derived from an EMBL/GenBank/DDBJ whole genome shotgun (WGS) entry which is preliminary data.</text>
</comment>
<keyword evidence="2" id="KW-1185">Reference proteome</keyword>
<protein>
    <submittedName>
        <fullName evidence="1">Uncharacterized protein</fullName>
    </submittedName>
</protein>
<reference evidence="1 2" key="1">
    <citation type="journal article" date="2023" name="ACS Omega">
        <title>Identification of the Neoaspergillic Acid Biosynthesis Gene Cluster by Establishing an In Vitro CRISPR-Ribonucleoprotein Genetic System in Aspergillus melleus.</title>
        <authorList>
            <person name="Yuan B."/>
            <person name="Grau M.F."/>
            <person name="Murata R.M."/>
            <person name="Torok T."/>
            <person name="Venkateswaran K."/>
            <person name="Stajich J.E."/>
            <person name="Wang C.C.C."/>
        </authorList>
    </citation>
    <scope>NUCLEOTIDE SEQUENCE [LARGE SCALE GENOMIC DNA]</scope>
    <source>
        <strain evidence="1 2">IMV 1140</strain>
    </source>
</reference>
<dbReference type="EMBL" id="JAOPJF010000003">
    <property type="protein sequence ID" value="KAK1149673.1"/>
    <property type="molecule type" value="Genomic_DNA"/>
</dbReference>
<organism evidence="1 2">
    <name type="scientific">Aspergillus melleus</name>
    <dbReference type="NCBI Taxonomy" id="138277"/>
    <lineage>
        <taxon>Eukaryota</taxon>
        <taxon>Fungi</taxon>
        <taxon>Dikarya</taxon>
        <taxon>Ascomycota</taxon>
        <taxon>Pezizomycotina</taxon>
        <taxon>Eurotiomycetes</taxon>
        <taxon>Eurotiomycetidae</taxon>
        <taxon>Eurotiales</taxon>
        <taxon>Aspergillaceae</taxon>
        <taxon>Aspergillus</taxon>
        <taxon>Aspergillus subgen. Circumdati</taxon>
    </lineage>
</organism>
<dbReference type="Proteomes" id="UP001177260">
    <property type="component" value="Unassembled WGS sequence"/>
</dbReference>